<evidence type="ECO:0000313" key="4">
    <source>
        <dbReference type="Proteomes" id="UP000663828"/>
    </source>
</evidence>
<feature type="compositionally biased region" description="Basic and acidic residues" evidence="1">
    <location>
        <begin position="418"/>
        <end position="433"/>
    </location>
</feature>
<feature type="compositionally biased region" description="Low complexity" evidence="1">
    <location>
        <begin position="11"/>
        <end position="20"/>
    </location>
</feature>
<evidence type="ECO:0000313" key="2">
    <source>
        <dbReference type="EMBL" id="CAF0752964.1"/>
    </source>
</evidence>
<dbReference type="Proteomes" id="UP000663828">
    <property type="component" value="Unassembled WGS sequence"/>
</dbReference>
<reference evidence="3" key="1">
    <citation type="submission" date="2021-02" db="EMBL/GenBank/DDBJ databases">
        <authorList>
            <person name="Nowell W R."/>
        </authorList>
    </citation>
    <scope>NUCLEOTIDE SEQUENCE</scope>
</reference>
<name>A0A815AB16_ADIRI</name>
<dbReference type="OrthoDB" id="10032466at2759"/>
<evidence type="ECO:0000256" key="1">
    <source>
        <dbReference type="SAM" id="MobiDB-lite"/>
    </source>
</evidence>
<feature type="region of interest" description="Disordered" evidence="1">
    <location>
        <begin position="199"/>
        <end position="255"/>
    </location>
</feature>
<feature type="region of interest" description="Disordered" evidence="1">
    <location>
        <begin position="11"/>
        <end position="33"/>
    </location>
</feature>
<feature type="compositionally biased region" description="Polar residues" evidence="1">
    <location>
        <begin position="748"/>
        <end position="760"/>
    </location>
</feature>
<feature type="compositionally biased region" description="Polar residues" evidence="1">
    <location>
        <begin position="469"/>
        <end position="488"/>
    </location>
</feature>
<feature type="compositionally biased region" description="Basic and acidic residues" evidence="1">
    <location>
        <begin position="762"/>
        <end position="771"/>
    </location>
</feature>
<dbReference type="EMBL" id="CAJNOR010002143">
    <property type="protein sequence ID" value="CAF1253550.1"/>
    <property type="molecule type" value="Genomic_DNA"/>
</dbReference>
<comment type="caution">
    <text evidence="3">The sequence shown here is derived from an EMBL/GenBank/DDBJ whole genome shotgun (WGS) entry which is preliminary data.</text>
</comment>
<feature type="region of interest" description="Disordered" evidence="1">
    <location>
        <begin position="341"/>
        <end position="369"/>
    </location>
</feature>
<feature type="region of interest" description="Disordered" evidence="1">
    <location>
        <begin position="744"/>
        <end position="771"/>
    </location>
</feature>
<feature type="compositionally biased region" description="Basic and acidic residues" evidence="1">
    <location>
        <begin position="136"/>
        <end position="145"/>
    </location>
</feature>
<feature type="compositionally biased region" description="Polar residues" evidence="1">
    <location>
        <begin position="349"/>
        <end position="367"/>
    </location>
</feature>
<proteinExistence type="predicted"/>
<evidence type="ECO:0000313" key="3">
    <source>
        <dbReference type="EMBL" id="CAF1253550.1"/>
    </source>
</evidence>
<feature type="region of interest" description="Disordered" evidence="1">
    <location>
        <begin position="136"/>
        <end position="156"/>
    </location>
</feature>
<accession>A0A815AB16</accession>
<feature type="region of interest" description="Disordered" evidence="1">
    <location>
        <begin position="382"/>
        <end position="498"/>
    </location>
</feature>
<keyword evidence="4" id="KW-1185">Reference proteome</keyword>
<protein>
    <submittedName>
        <fullName evidence="3">Uncharacterized protein</fullName>
    </submittedName>
</protein>
<organism evidence="3 4">
    <name type="scientific">Adineta ricciae</name>
    <name type="common">Rotifer</name>
    <dbReference type="NCBI Taxonomy" id="249248"/>
    <lineage>
        <taxon>Eukaryota</taxon>
        <taxon>Metazoa</taxon>
        <taxon>Spiralia</taxon>
        <taxon>Gnathifera</taxon>
        <taxon>Rotifera</taxon>
        <taxon>Eurotatoria</taxon>
        <taxon>Bdelloidea</taxon>
        <taxon>Adinetida</taxon>
        <taxon>Adinetidae</taxon>
        <taxon>Adineta</taxon>
    </lineage>
</organism>
<gene>
    <name evidence="2" type="ORF">EDS130_LOCUS2391</name>
    <name evidence="3" type="ORF">XAT740_LOCUS26391</name>
</gene>
<feature type="compositionally biased region" description="Polar residues" evidence="1">
    <location>
        <begin position="434"/>
        <end position="448"/>
    </location>
</feature>
<sequence length="771" mass="87833">MPALPTTLRYRTYPTSTTPRGLGSSVPFEKEPERDPEADCFMCRQAHVYVKPIGMQQELRVGANQPPPLTREEIEELSQKKELSKKEVRKLLQCYFPEIKDVKYFQLHRYHSCCYNPKHLNLCKNHITALQNEREQHPGHYHGDEGDGDNSTDPNKQNRVSFVRIKIEPTKGIPTRFLGPAALPEPLADMLLKQVNRFEKKKRSQSVSSNHKNDDDFDVYENNYNYDSDNNHATMKPSKSDGMKKQNSTKRKKTKLKHWEILALQQSNVQTCNCRHHVSRVEGDQLVYDWCRCRDHNHKDLMDRRQSISATGEPSPREVRLKLDQVAYDWCKCSTHRHGKISERRKSVTLPSLSQRETHSVNGQESLHQCDCPDPQYKVKVKVQQHKMASPPSQSEKKQTLLTAAQHTEPIRSSPKFQQEKQRGRARQREENKYTTVTVTQRNESVQVTPPPAVTRVVQRGRRDESKHTASTISQRDESIQSSPIQSRSHQKRRGTLTRTVAVDAREPSSTELALTYDPSAVDYEVIQEAIYYRTSSGRLIKPEITSSFTYDDALAAVTRNQHAPHSNREQIYYATKNGHIPEEEIPRRRRNVDRPVSRSLILSNPGSVYRGQAYADPDYAPAQNGGPNGIPVLKLPTIQSSGRQSHYDNPNEHQPAEFTLAKFSNADGETLPSQRTAGANSTGGWKTVQMSMQQSTKPTFTNSDPTPNFGQRSSVVANRRWFDQPLGDQNLRTVHDNEYGVIAAPSSDVNHSKSQSVTNKTKKENNCTIS</sequence>
<dbReference type="EMBL" id="CAJNOJ010000005">
    <property type="protein sequence ID" value="CAF0752964.1"/>
    <property type="molecule type" value="Genomic_DNA"/>
</dbReference>
<dbReference type="AlphaFoldDB" id="A0A815AB16"/>
<dbReference type="Proteomes" id="UP000663852">
    <property type="component" value="Unassembled WGS sequence"/>
</dbReference>